<proteinExistence type="predicted"/>
<comment type="caution">
    <text evidence="1">The sequence shown here is derived from an EMBL/GenBank/DDBJ whole genome shotgun (WGS) entry which is preliminary data.</text>
</comment>
<dbReference type="RefSeq" id="WP_167998971.1">
    <property type="nucleotide sequence ID" value="NZ_JAATEO010000001.1"/>
</dbReference>
<dbReference type="Proteomes" id="UP000783871">
    <property type="component" value="Unassembled WGS sequence"/>
</dbReference>
<keyword evidence="2" id="KW-1185">Reference proteome</keyword>
<dbReference type="EMBL" id="JAATEO010000001">
    <property type="protein sequence ID" value="NJP30536.1"/>
    <property type="molecule type" value="Genomic_DNA"/>
</dbReference>
<protein>
    <recommendedName>
        <fullName evidence="3">Homing endonuclease LAGLIDADG domain-containing protein</fullName>
    </recommendedName>
</protein>
<organism evidence="1 2">
    <name type="scientific">Micromonospora thermarum</name>
    <dbReference type="NCBI Taxonomy" id="2720024"/>
    <lineage>
        <taxon>Bacteria</taxon>
        <taxon>Bacillati</taxon>
        <taxon>Actinomycetota</taxon>
        <taxon>Actinomycetes</taxon>
        <taxon>Micromonosporales</taxon>
        <taxon>Micromonosporaceae</taxon>
        <taxon>Micromonospora</taxon>
    </lineage>
</organism>
<sequence length="108" mass="11945">MASRDFWRGVVDGDGSIGIYRRPRSIAATMPQFRLVGQRRVLEAFLGFLRTRGIVGLSVRPHKSIFTVGTTCGPAERIVALLYADATVALSRKAETAERIITAVRLRE</sequence>
<accession>A0ABX0YYI6</accession>
<name>A0ABX0YYI6_9ACTN</name>
<reference evidence="1 2" key="1">
    <citation type="submission" date="2020-03" db="EMBL/GenBank/DDBJ databases">
        <title>WGS of actinomycetes isolated from Thailand.</title>
        <authorList>
            <person name="Thawai C."/>
        </authorList>
    </citation>
    <scope>NUCLEOTIDE SEQUENCE [LARGE SCALE GENOMIC DNA]</scope>
    <source>
        <strain evidence="1 2">HSS6-12</strain>
    </source>
</reference>
<evidence type="ECO:0000313" key="2">
    <source>
        <dbReference type="Proteomes" id="UP000783871"/>
    </source>
</evidence>
<evidence type="ECO:0000313" key="1">
    <source>
        <dbReference type="EMBL" id="NJP30536.1"/>
    </source>
</evidence>
<evidence type="ECO:0008006" key="3">
    <source>
        <dbReference type="Google" id="ProtNLM"/>
    </source>
</evidence>
<gene>
    <name evidence="1" type="ORF">HCJ94_00625</name>
</gene>